<name>A0A0A9DVT6_ARUDO</name>
<protein>
    <submittedName>
        <fullName evidence="1">Uncharacterized protein</fullName>
    </submittedName>
</protein>
<organism evidence="1">
    <name type="scientific">Arundo donax</name>
    <name type="common">Giant reed</name>
    <name type="synonym">Donax arundinaceus</name>
    <dbReference type="NCBI Taxonomy" id="35708"/>
    <lineage>
        <taxon>Eukaryota</taxon>
        <taxon>Viridiplantae</taxon>
        <taxon>Streptophyta</taxon>
        <taxon>Embryophyta</taxon>
        <taxon>Tracheophyta</taxon>
        <taxon>Spermatophyta</taxon>
        <taxon>Magnoliopsida</taxon>
        <taxon>Liliopsida</taxon>
        <taxon>Poales</taxon>
        <taxon>Poaceae</taxon>
        <taxon>PACMAD clade</taxon>
        <taxon>Arundinoideae</taxon>
        <taxon>Arundineae</taxon>
        <taxon>Arundo</taxon>
    </lineage>
</organism>
<dbReference type="AlphaFoldDB" id="A0A0A9DVT6"/>
<reference evidence="1" key="1">
    <citation type="submission" date="2014-09" db="EMBL/GenBank/DDBJ databases">
        <authorList>
            <person name="Magalhaes I.L.F."/>
            <person name="Oliveira U."/>
            <person name="Santos F.R."/>
            <person name="Vidigal T.H.D.A."/>
            <person name="Brescovit A.D."/>
            <person name="Santos A.J."/>
        </authorList>
    </citation>
    <scope>NUCLEOTIDE SEQUENCE</scope>
    <source>
        <tissue evidence="1">Shoot tissue taken approximately 20 cm above the soil surface</tissue>
    </source>
</reference>
<dbReference type="EMBL" id="GBRH01210008">
    <property type="protein sequence ID" value="JAD87887.1"/>
    <property type="molecule type" value="Transcribed_RNA"/>
</dbReference>
<proteinExistence type="predicted"/>
<evidence type="ECO:0000313" key="1">
    <source>
        <dbReference type="EMBL" id="JAD87887.1"/>
    </source>
</evidence>
<sequence length="95" mass="10543">MAAVALHLILLVEARQIEQPNVSAAKNRREKERMAQKWRTHLGSTRRGRPTGIYGLGYRRRRPAACNPCHRRQRLGSAACGGSLVVASPASRRVS</sequence>
<reference evidence="1" key="2">
    <citation type="journal article" date="2015" name="Data Brief">
        <title>Shoot transcriptome of the giant reed, Arundo donax.</title>
        <authorList>
            <person name="Barrero R.A."/>
            <person name="Guerrero F.D."/>
            <person name="Moolhuijzen P."/>
            <person name="Goolsby J.A."/>
            <person name="Tidwell J."/>
            <person name="Bellgard S.E."/>
            <person name="Bellgard M.I."/>
        </authorList>
    </citation>
    <scope>NUCLEOTIDE SEQUENCE</scope>
    <source>
        <tissue evidence="1">Shoot tissue taken approximately 20 cm above the soil surface</tissue>
    </source>
</reference>
<accession>A0A0A9DVT6</accession>